<dbReference type="Gene3D" id="3.40.630.10">
    <property type="entry name" value="Zn peptidases"/>
    <property type="match status" value="1"/>
</dbReference>
<dbReference type="RefSeq" id="WP_157695554.1">
    <property type="nucleotide sequence ID" value="NZ_LT629710.1"/>
</dbReference>
<dbReference type="InterPro" id="IPR011356">
    <property type="entry name" value="Leucine_aapep/pepB"/>
</dbReference>
<dbReference type="PANTHER" id="PTHR11963:SF23">
    <property type="entry name" value="CYTOSOL AMINOPEPTIDASE"/>
    <property type="match status" value="1"/>
</dbReference>
<gene>
    <name evidence="10" type="ORF">SAMN04515671_3951</name>
</gene>
<dbReference type="GO" id="GO:0070006">
    <property type="term" value="F:metalloaminopeptidase activity"/>
    <property type="evidence" value="ECO:0007669"/>
    <property type="project" value="InterPro"/>
</dbReference>
<comment type="function">
    <text evidence="6">Presumably involved in the processing and regular turnover of intracellular proteins. Catalyzes the removal of unsubstituted N-terminal amino acids from various peptides.</text>
</comment>
<dbReference type="Proteomes" id="UP000198741">
    <property type="component" value="Chromosome I"/>
</dbReference>
<protein>
    <recommendedName>
        <fullName evidence="7">Probable cytosol aminopeptidase</fullName>
    </recommendedName>
    <alternativeName>
        <fullName evidence="8">Leucine aminopeptidase</fullName>
    </alternativeName>
    <alternativeName>
        <fullName evidence="5">Leucyl aminopeptidase</fullName>
    </alternativeName>
</protein>
<evidence type="ECO:0000313" key="10">
    <source>
        <dbReference type="EMBL" id="SDP37857.1"/>
    </source>
</evidence>
<dbReference type="CDD" id="cd00433">
    <property type="entry name" value="Peptidase_M17"/>
    <property type="match status" value="1"/>
</dbReference>
<dbReference type="Pfam" id="PF00883">
    <property type="entry name" value="Peptidase_M17"/>
    <property type="match status" value="1"/>
</dbReference>
<dbReference type="SUPFAM" id="SSF53187">
    <property type="entry name" value="Zn-dependent exopeptidases"/>
    <property type="match status" value="1"/>
</dbReference>
<evidence type="ECO:0000256" key="3">
    <source>
        <dbReference type="ARBA" id="ARBA00022670"/>
    </source>
</evidence>
<evidence type="ECO:0000256" key="6">
    <source>
        <dbReference type="ARBA" id="ARBA00049972"/>
    </source>
</evidence>
<keyword evidence="11" id="KW-1185">Reference proteome</keyword>
<dbReference type="PRINTS" id="PR00481">
    <property type="entry name" value="LAMNOPPTDASE"/>
</dbReference>
<evidence type="ECO:0000256" key="4">
    <source>
        <dbReference type="ARBA" id="ARBA00022801"/>
    </source>
</evidence>
<accession>A0A1H0S863</accession>
<dbReference type="GO" id="GO:0005737">
    <property type="term" value="C:cytoplasm"/>
    <property type="evidence" value="ECO:0007669"/>
    <property type="project" value="InterPro"/>
</dbReference>
<dbReference type="InterPro" id="IPR000819">
    <property type="entry name" value="Peptidase_M17_C"/>
</dbReference>
<dbReference type="OrthoDB" id="9809354at2"/>
<dbReference type="GO" id="GO:0006508">
    <property type="term" value="P:proteolysis"/>
    <property type="evidence" value="ECO:0007669"/>
    <property type="project" value="UniProtKB-KW"/>
</dbReference>
<evidence type="ECO:0000256" key="7">
    <source>
        <dbReference type="ARBA" id="ARBA00050021"/>
    </source>
</evidence>
<dbReference type="EMBL" id="LT629710">
    <property type="protein sequence ID" value="SDP37857.1"/>
    <property type="molecule type" value="Genomic_DNA"/>
</dbReference>
<organism evidence="10 11">
    <name type="scientific">Nakamurella panacisegetis</name>
    <dbReference type="NCBI Taxonomy" id="1090615"/>
    <lineage>
        <taxon>Bacteria</taxon>
        <taxon>Bacillati</taxon>
        <taxon>Actinomycetota</taxon>
        <taxon>Actinomycetes</taxon>
        <taxon>Nakamurellales</taxon>
        <taxon>Nakamurellaceae</taxon>
        <taxon>Nakamurella</taxon>
    </lineage>
</organism>
<evidence type="ECO:0000256" key="5">
    <source>
        <dbReference type="ARBA" id="ARBA00033172"/>
    </source>
</evidence>
<keyword evidence="3" id="KW-0645">Protease</keyword>
<reference evidence="10 11" key="1">
    <citation type="submission" date="2016-10" db="EMBL/GenBank/DDBJ databases">
        <authorList>
            <person name="de Groot N.N."/>
        </authorList>
    </citation>
    <scope>NUCLEOTIDE SEQUENCE [LARGE SCALE GENOMIC DNA]</scope>
    <source>
        <strain evidence="11">P4-7,KCTC 19426,CECT 7604</strain>
    </source>
</reference>
<evidence type="ECO:0000256" key="8">
    <source>
        <dbReference type="ARBA" id="ARBA00050061"/>
    </source>
</evidence>
<proteinExistence type="inferred from homology"/>
<evidence type="ECO:0000313" key="11">
    <source>
        <dbReference type="Proteomes" id="UP000198741"/>
    </source>
</evidence>
<evidence type="ECO:0000256" key="1">
    <source>
        <dbReference type="ARBA" id="ARBA00009528"/>
    </source>
</evidence>
<evidence type="ECO:0000256" key="2">
    <source>
        <dbReference type="ARBA" id="ARBA00022438"/>
    </source>
</evidence>
<comment type="similarity">
    <text evidence="1">Belongs to the peptidase M17 family.</text>
</comment>
<dbReference type="PANTHER" id="PTHR11963">
    <property type="entry name" value="LEUCINE AMINOPEPTIDASE-RELATED"/>
    <property type="match status" value="1"/>
</dbReference>
<dbReference type="GO" id="GO:0030145">
    <property type="term" value="F:manganese ion binding"/>
    <property type="evidence" value="ECO:0007669"/>
    <property type="project" value="InterPro"/>
</dbReference>
<dbReference type="STRING" id="1090615.SAMN04515671_3951"/>
<dbReference type="AlphaFoldDB" id="A0A1H0S863"/>
<keyword evidence="4" id="KW-0378">Hydrolase</keyword>
<feature type="domain" description="Cytosol aminopeptidase" evidence="9">
    <location>
        <begin position="156"/>
        <end position="457"/>
    </location>
</feature>
<keyword evidence="2 10" id="KW-0031">Aminopeptidase</keyword>
<evidence type="ECO:0000259" key="9">
    <source>
        <dbReference type="Pfam" id="PF00883"/>
    </source>
</evidence>
<name>A0A1H0S863_9ACTN</name>
<sequence>MTMKSSARDRAAEIEDAISALAGSAPPVTLTAPDPVHRRIRFVHAEEVTDPGSIWMPFTGELGQLNASGRTLTVGLGPIDDSNSETARRAGAIAGRELTGGAYQLEFGASAGELAAPVVDGLATGYPGEPAMQLAIAPGDAIAAGDGLLAADTVRLARRLVSAPANVLTPQQAAIWAADLAARTGLSCQTLDPQDLTEQGFGALTAIGAGSVNGPRMVRLTHQGSAGRPVVSLVGKGITFDSGGLSLKSPAAMQSMRLDVAGAATVLAVMGALARARCELTVHAVLPFAENLPGPGAARPGDVVTAWNGTEIQILDTDFEGRVILADALALAAADRPDLLVDLATLTYQAEVALGPEIGAVLARDGRAADQLLRAAAAAGEPMWRLPWAPRYLDQVRTSSGVRNHPLRDSGRALTAALFLGEFVPDTVPWVHCDMAGPAWIGDASSDGATGFGARTLLRLLADLSAEPAV</sequence>